<evidence type="ECO:0000313" key="3">
    <source>
        <dbReference type="EMBL" id="MBW8270649.1"/>
    </source>
</evidence>
<comment type="caution">
    <text evidence="3">The sequence shown here is derived from an EMBL/GenBank/DDBJ whole genome shotgun (WGS) entry which is preliminary data.</text>
</comment>
<feature type="signal peptide" evidence="2">
    <location>
        <begin position="1"/>
        <end position="20"/>
    </location>
</feature>
<evidence type="ECO:0000313" key="4">
    <source>
        <dbReference type="Proteomes" id="UP001519924"/>
    </source>
</evidence>
<gene>
    <name evidence="3" type="ORF">K1J50_14285</name>
</gene>
<feature type="chain" id="PRO_5047252447" description="DUF4412 domain-containing protein" evidence="2">
    <location>
        <begin position="21"/>
        <end position="186"/>
    </location>
</feature>
<dbReference type="Proteomes" id="UP001519924">
    <property type="component" value="Unassembled WGS sequence"/>
</dbReference>
<evidence type="ECO:0008006" key="5">
    <source>
        <dbReference type="Google" id="ProtNLM"/>
    </source>
</evidence>
<accession>A0ABS7F584</accession>
<reference evidence="3 4" key="1">
    <citation type="submission" date="2021-08" db="EMBL/GenBank/DDBJ databases">
        <title>Caldovatus sediminis gen. nov., sp. nov., a moderately thermophilic bacterium isolated from a hot spring.</title>
        <authorList>
            <person name="Hu C.-J."/>
            <person name="Li W.-J."/>
            <person name="Xian W.-D."/>
        </authorList>
    </citation>
    <scope>NUCLEOTIDE SEQUENCE [LARGE SCALE GENOMIC DNA]</scope>
    <source>
        <strain evidence="3 4">SYSU G05006</strain>
    </source>
</reference>
<dbReference type="EMBL" id="JAHZUY010000047">
    <property type="protein sequence ID" value="MBW8270649.1"/>
    <property type="molecule type" value="Genomic_DNA"/>
</dbReference>
<keyword evidence="4" id="KW-1185">Reference proteome</keyword>
<proteinExistence type="predicted"/>
<feature type="region of interest" description="Disordered" evidence="1">
    <location>
        <begin position="163"/>
        <end position="186"/>
    </location>
</feature>
<dbReference type="RefSeq" id="WP_220118436.1">
    <property type="nucleotide sequence ID" value="NZ_JAHZUY010000047.1"/>
</dbReference>
<name>A0ABS7F584_9PROT</name>
<sequence length="186" mass="20253">MRRTALALAMLVAGAAPAAAQDRPPPLPTRDVAVTYRIAGGREMRIAWLSGEQRMRVDMPEGQGAMIMDLRERRAFLVMDAQRAVMEIPAGGSLPQPGQIPPNARLTREGSDRVAGHACTVWQVQEQDGRRGSACVTADGVLLRARGPDGAEGIEATRVAYGPQDPARFRPPADYRTESMRMPPRR</sequence>
<evidence type="ECO:0000256" key="1">
    <source>
        <dbReference type="SAM" id="MobiDB-lite"/>
    </source>
</evidence>
<organism evidence="3 4">
    <name type="scientific">Caldovatus aquaticus</name>
    <dbReference type="NCBI Taxonomy" id="2865671"/>
    <lineage>
        <taxon>Bacteria</taxon>
        <taxon>Pseudomonadati</taxon>
        <taxon>Pseudomonadota</taxon>
        <taxon>Alphaproteobacteria</taxon>
        <taxon>Acetobacterales</taxon>
        <taxon>Roseomonadaceae</taxon>
        <taxon>Caldovatus</taxon>
    </lineage>
</organism>
<evidence type="ECO:0000256" key="2">
    <source>
        <dbReference type="SAM" id="SignalP"/>
    </source>
</evidence>
<feature type="compositionally biased region" description="Basic and acidic residues" evidence="1">
    <location>
        <begin position="167"/>
        <end position="179"/>
    </location>
</feature>
<keyword evidence="2" id="KW-0732">Signal</keyword>
<protein>
    <recommendedName>
        <fullName evidence="5">DUF4412 domain-containing protein</fullName>
    </recommendedName>
</protein>